<gene>
    <name evidence="2" type="ORF">LPLAT_LOCUS5911</name>
</gene>
<name>A0AAV2NJW8_9HYME</name>
<proteinExistence type="predicted"/>
<feature type="coiled-coil region" evidence="1">
    <location>
        <begin position="49"/>
        <end position="83"/>
    </location>
</feature>
<evidence type="ECO:0000256" key="1">
    <source>
        <dbReference type="SAM" id="Coils"/>
    </source>
</evidence>
<reference evidence="2" key="1">
    <citation type="submission" date="2024-04" db="EMBL/GenBank/DDBJ databases">
        <authorList>
            <consortium name="Molecular Ecology Group"/>
        </authorList>
    </citation>
    <scope>NUCLEOTIDE SEQUENCE</scope>
</reference>
<organism evidence="2 3">
    <name type="scientific">Lasius platythorax</name>
    <dbReference type="NCBI Taxonomy" id="488582"/>
    <lineage>
        <taxon>Eukaryota</taxon>
        <taxon>Metazoa</taxon>
        <taxon>Ecdysozoa</taxon>
        <taxon>Arthropoda</taxon>
        <taxon>Hexapoda</taxon>
        <taxon>Insecta</taxon>
        <taxon>Pterygota</taxon>
        <taxon>Neoptera</taxon>
        <taxon>Endopterygota</taxon>
        <taxon>Hymenoptera</taxon>
        <taxon>Apocrita</taxon>
        <taxon>Aculeata</taxon>
        <taxon>Formicoidea</taxon>
        <taxon>Formicidae</taxon>
        <taxon>Formicinae</taxon>
        <taxon>Lasius</taxon>
        <taxon>Lasius</taxon>
    </lineage>
</organism>
<evidence type="ECO:0000313" key="2">
    <source>
        <dbReference type="EMBL" id="CAL1679782.1"/>
    </source>
</evidence>
<dbReference type="Proteomes" id="UP001497644">
    <property type="component" value="Chromosome 2"/>
</dbReference>
<dbReference type="AlphaFoldDB" id="A0AAV2NJW8"/>
<dbReference type="Gene3D" id="1.20.5.500">
    <property type="entry name" value="Single helix bin"/>
    <property type="match status" value="1"/>
</dbReference>
<dbReference type="SUPFAM" id="SSF64602">
    <property type="entry name" value="F1 ATPase inhibitor, IF1, C-terminal domain"/>
    <property type="match status" value="1"/>
</dbReference>
<accession>A0AAV2NJW8</accession>
<dbReference type="EMBL" id="OZ034825">
    <property type="protein sequence ID" value="CAL1679782.1"/>
    <property type="molecule type" value="Genomic_DNA"/>
</dbReference>
<sequence length="105" mass="12979">MFRHVLREVHECIPRYFNRRKKHDSRTKKDQTLFGDVAYETEYYYKQNKKLLKVVKEKTQDEVKHMQREVQVMRNKIEEYNRGINENLRFLKDLEKDLSTGKKKN</sequence>
<evidence type="ECO:0000313" key="3">
    <source>
        <dbReference type="Proteomes" id="UP001497644"/>
    </source>
</evidence>
<keyword evidence="3" id="KW-1185">Reference proteome</keyword>
<protein>
    <submittedName>
        <fullName evidence="2">Uncharacterized protein</fullName>
    </submittedName>
</protein>
<keyword evidence="1" id="KW-0175">Coiled coil</keyword>